<protein>
    <submittedName>
        <fullName evidence="1">Uncharacterized protein</fullName>
    </submittedName>
</protein>
<dbReference type="Proteomes" id="UP000298663">
    <property type="component" value="Unassembled WGS sequence"/>
</dbReference>
<keyword evidence="2" id="KW-1185">Reference proteome</keyword>
<evidence type="ECO:0000313" key="2">
    <source>
        <dbReference type="Proteomes" id="UP000298663"/>
    </source>
</evidence>
<comment type="caution">
    <text evidence="1">The sequence shown here is derived from an EMBL/GenBank/DDBJ whole genome shotgun (WGS) entry which is preliminary data.</text>
</comment>
<evidence type="ECO:0000313" key="1">
    <source>
        <dbReference type="EMBL" id="TKR76835.1"/>
    </source>
</evidence>
<proteinExistence type="predicted"/>
<organism evidence="1 2">
    <name type="scientific">Steinernema carpocapsae</name>
    <name type="common">Entomopathogenic nematode</name>
    <dbReference type="NCBI Taxonomy" id="34508"/>
    <lineage>
        <taxon>Eukaryota</taxon>
        <taxon>Metazoa</taxon>
        <taxon>Ecdysozoa</taxon>
        <taxon>Nematoda</taxon>
        <taxon>Chromadorea</taxon>
        <taxon>Rhabditida</taxon>
        <taxon>Tylenchina</taxon>
        <taxon>Panagrolaimomorpha</taxon>
        <taxon>Strongyloidoidea</taxon>
        <taxon>Steinernematidae</taxon>
        <taxon>Steinernema</taxon>
    </lineage>
</organism>
<accession>A0A4V6A213</accession>
<gene>
    <name evidence="1" type="ORF">L596_017914</name>
</gene>
<name>A0A4V6A213_STECR</name>
<reference evidence="1 2" key="1">
    <citation type="journal article" date="2015" name="Genome Biol.">
        <title>Comparative genomics of Steinernema reveals deeply conserved gene regulatory networks.</title>
        <authorList>
            <person name="Dillman A.R."/>
            <person name="Macchietto M."/>
            <person name="Porter C.F."/>
            <person name="Rogers A."/>
            <person name="Williams B."/>
            <person name="Antoshechkin I."/>
            <person name="Lee M.M."/>
            <person name="Goodwin Z."/>
            <person name="Lu X."/>
            <person name="Lewis E.E."/>
            <person name="Goodrich-Blair H."/>
            <person name="Stock S.P."/>
            <person name="Adams B.J."/>
            <person name="Sternberg P.W."/>
            <person name="Mortazavi A."/>
        </authorList>
    </citation>
    <scope>NUCLEOTIDE SEQUENCE [LARGE SCALE GENOMIC DNA]</scope>
    <source>
        <strain evidence="1 2">ALL</strain>
    </source>
</reference>
<sequence>MSFLGRRGTREEEKSLCYSNGIRGGEGANRDGWEGSWDVEDCKNGVEMGFPICVSDSVYRPSVDYTLILMSPNPLQCPDPIIESTETSEATCRHERACLHQKGSTWDTPKAKVDRRRFMDSLLCRSYAIDK</sequence>
<reference evidence="1 2" key="2">
    <citation type="journal article" date="2019" name="G3 (Bethesda)">
        <title>Hybrid Assembly of the Genome of the Entomopathogenic Nematode Steinernema carpocapsae Identifies the X-Chromosome.</title>
        <authorList>
            <person name="Serra L."/>
            <person name="Macchietto M."/>
            <person name="Macias-Munoz A."/>
            <person name="McGill C.J."/>
            <person name="Rodriguez I.M."/>
            <person name="Rodriguez B."/>
            <person name="Murad R."/>
            <person name="Mortazavi A."/>
        </authorList>
    </citation>
    <scope>NUCLEOTIDE SEQUENCE [LARGE SCALE GENOMIC DNA]</scope>
    <source>
        <strain evidence="1 2">ALL</strain>
    </source>
</reference>
<dbReference type="AlphaFoldDB" id="A0A4V6A213"/>
<dbReference type="EMBL" id="AZBU02000005">
    <property type="protein sequence ID" value="TKR76835.1"/>
    <property type="molecule type" value="Genomic_DNA"/>
</dbReference>